<accession>A0A3B0YR74</accession>
<evidence type="ECO:0000256" key="10">
    <source>
        <dbReference type="ARBA" id="ARBA00023317"/>
    </source>
</evidence>
<dbReference type="PANTHER" id="PTHR35809">
    <property type="entry name" value="ARCHAETIDYLSERINE DECARBOXYLASE PROENZYME-RELATED"/>
    <property type="match status" value="1"/>
</dbReference>
<gene>
    <name evidence="12" type="ORF">MNBD_GAMMA13-1670</name>
</gene>
<evidence type="ECO:0000256" key="1">
    <source>
        <dbReference type="ARBA" id="ARBA00022475"/>
    </source>
</evidence>
<evidence type="ECO:0000256" key="4">
    <source>
        <dbReference type="ARBA" id="ARBA00023098"/>
    </source>
</evidence>
<keyword evidence="1" id="KW-1003">Cell membrane</keyword>
<keyword evidence="8" id="KW-0456">Lyase</keyword>
<keyword evidence="4" id="KW-0443">Lipid metabolism</keyword>
<evidence type="ECO:0000256" key="7">
    <source>
        <dbReference type="ARBA" id="ARBA00023209"/>
    </source>
</evidence>
<keyword evidence="11" id="KW-1133">Transmembrane helix</keyword>
<evidence type="ECO:0008006" key="13">
    <source>
        <dbReference type="Google" id="ProtNLM"/>
    </source>
</evidence>
<dbReference type="InterPro" id="IPR033175">
    <property type="entry name" value="PSD-A"/>
</dbReference>
<evidence type="ECO:0000256" key="2">
    <source>
        <dbReference type="ARBA" id="ARBA00022516"/>
    </source>
</evidence>
<evidence type="ECO:0000256" key="8">
    <source>
        <dbReference type="ARBA" id="ARBA00023239"/>
    </source>
</evidence>
<keyword evidence="11" id="KW-0812">Transmembrane</keyword>
<keyword evidence="7" id="KW-0594">Phospholipid biosynthesis</keyword>
<evidence type="ECO:0000313" key="12">
    <source>
        <dbReference type="EMBL" id="VAW78583.1"/>
    </source>
</evidence>
<keyword evidence="5 11" id="KW-0472">Membrane</keyword>
<dbReference type="PANTHER" id="PTHR35809:SF1">
    <property type="entry name" value="ARCHAETIDYLSERINE DECARBOXYLASE PROENZYME-RELATED"/>
    <property type="match status" value="1"/>
</dbReference>
<evidence type="ECO:0000256" key="6">
    <source>
        <dbReference type="ARBA" id="ARBA00023145"/>
    </source>
</evidence>
<protein>
    <recommendedName>
        <fullName evidence="13">Phosphatidylserine decarboxylase</fullName>
    </recommendedName>
</protein>
<dbReference type="EMBL" id="UOFK01000159">
    <property type="protein sequence ID" value="VAW78583.1"/>
    <property type="molecule type" value="Genomic_DNA"/>
</dbReference>
<keyword evidence="6" id="KW-0865">Zymogen</keyword>
<keyword evidence="2" id="KW-0444">Lipid biosynthesis</keyword>
<keyword evidence="9" id="KW-1208">Phospholipid metabolism</keyword>
<dbReference type="InterPro" id="IPR003817">
    <property type="entry name" value="PS_Dcarbxylase"/>
</dbReference>
<dbReference type="Pfam" id="PF02666">
    <property type="entry name" value="PS_Dcarbxylase"/>
    <property type="match status" value="1"/>
</dbReference>
<keyword evidence="3" id="KW-0210">Decarboxylase</keyword>
<organism evidence="12">
    <name type="scientific">hydrothermal vent metagenome</name>
    <dbReference type="NCBI Taxonomy" id="652676"/>
    <lineage>
        <taxon>unclassified sequences</taxon>
        <taxon>metagenomes</taxon>
        <taxon>ecological metagenomes</taxon>
    </lineage>
</organism>
<feature type="transmembrane region" description="Helical" evidence="11">
    <location>
        <begin position="12"/>
        <end position="27"/>
    </location>
</feature>
<evidence type="ECO:0000256" key="11">
    <source>
        <dbReference type="SAM" id="Phobius"/>
    </source>
</evidence>
<dbReference type="GO" id="GO:0004609">
    <property type="term" value="F:phosphatidylserine decarboxylase activity"/>
    <property type="evidence" value="ECO:0007669"/>
    <property type="project" value="InterPro"/>
</dbReference>
<evidence type="ECO:0000256" key="9">
    <source>
        <dbReference type="ARBA" id="ARBA00023264"/>
    </source>
</evidence>
<reference evidence="12" key="1">
    <citation type="submission" date="2018-06" db="EMBL/GenBank/DDBJ databases">
        <authorList>
            <person name="Zhirakovskaya E."/>
        </authorList>
    </citation>
    <scope>NUCLEOTIDE SEQUENCE</scope>
</reference>
<proteinExistence type="predicted"/>
<evidence type="ECO:0000256" key="3">
    <source>
        <dbReference type="ARBA" id="ARBA00022793"/>
    </source>
</evidence>
<dbReference type="GO" id="GO:0008654">
    <property type="term" value="P:phospholipid biosynthetic process"/>
    <property type="evidence" value="ECO:0007669"/>
    <property type="project" value="UniProtKB-KW"/>
</dbReference>
<dbReference type="AlphaFoldDB" id="A0A3B0YR74"/>
<evidence type="ECO:0000256" key="5">
    <source>
        <dbReference type="ARBA" id="ARBA00023136"/>
    </source>
</evidence>
<keyword evidence="10" id="KW-0670">Pyruvate</keyword>
<sequence>MAASRYPYFSRSGWLPFFACAGIGIFIGRTVGWAWSLPLWLLCAAIIYMFRDPNRDIPSSPLAVVSPADGTVTAIEQVQDLYLDREAIRLDIQMSCVDVYSTRSPVEGKMLEPKHSGGADQPHGVWLKTDEGDDLVVVMHRGRLHNLPHCYVRFGERVGQGQRCGHIQMGGRVEVYLPLHSRVQVNAGSHVKAGSDVIATLVHK</sequence>
<name>A0A3B0YR74_9ZZZZ</name>